<dbReference type="AlphaFoldDB" id="A0A6P4Z4H0"/>
<dbReference type="SUPFAM" id="SSF63712">
    <property type="entry name" value="Nicotinic receptor ligand binding domain-like"/>
    <property type="match status" value="1"/>
</dbReference>
<name>A0A6P4Z4H0_BRABE</name>
<dbReference type="PROSITE" id="PS00236">
    <property type="entry name" value="NEUROTR_ION_CHANNEL"/>
    <property type="match status" value="1"/>
</dbReference>
<dbReference type="CDD" id="cd18987">
    <property type="entry name" value="LGIC_ECD_anion"/>
    <property type="match status" value="1"/>
</dbReference>
<comment type="subcellular location">
    <subcellularLocation>
        <location evidence="2">Cell membrane</location>
    </subcellularLocation>
    <subcellularLocation>
        <location evidence="1">Membrane</location>
        <topology evidence="1">Multi-pass membrane protein</topology>
    </subcellularLocation>
</comment>
<keyword evidence="8 13" id="KW-0406">Ion transport</keyword>
<dbReference type="InterPro" id="IPR006202">
    <property type="entry name" value="Neur_chan_lig-bd"/>
</dbReference>
<dbReference type="KEGG" id="bbel:109473411"/>
<evidence type="ECO:0000256" key="1">
    <source>
        <dbReference type="ARBA" id="ARBA00004141"/>
    </source>
</evidence>
<dbReference type="Gene3D" id="1.20.58.390">
    <property type="entry name" value="Neurotransmitter-gated ion-channel transmembrane domain"/>
    <property type="match status" value="1"/>
</dbReference>
<accession>A0A6P4Z4H0</accession>
<evidence type="ECO:0000313" key="17">
    <source>
        <dbReference type="RefSeq" id="XP_019628829.1"/>
    </source>
</evidence>
<dbReference type="Proteomes" id="UP000515135">
    <property type="component" value="Unplaced"/>
</dbReference>
<dbReference type="InterPro" id="IPR006028">
    <property type="entry name" value="GABAA/Glycine_rcpt"/>
</dbReference>
<feature type="domain" description="Neurotransmitter-gated ion-channel ligand-binding" evidence="14">
    <location>
        <begin position="61"/>
        <end position="202"/>
    </location>
</feature>
<dbReference type="InterPro" id="IPR018000">
    <property type="entry name" value="Neurotransmitter_ion_chnl_CS"/>
</dbReference>
<dbReference type="InterPro" id="IPR036734">
    <property type="entry name" value="Neur_chan_lig-bd_sf"/>
</dbReference>
<feature type="transmembrane region" description="Helical" evidence="13">
    <location>
        <begin position="334"/>
        <end position="354"/>
    </location>
</feature>
<dbReference type="InterPro" id="IPR036719">
    <property type="entry name" value="Neuro-gated_channel_TM_sf"/>
</dbReference>
<gene>
    <name evidence="17" type="primary">LOC109473411</name>
</gene>
<comment type="similarity">
    <text evidence="13">Belongs to the ligand-gated ion channel (TC 1.A.9) family.</text>
</comment>
<dbReference type="GO" id="GO:0005254">
    <property type="term" value="F:chloride channel activity"/>
    <property type="evidence" value="ECO:0007669"/>
    <property type="project" value="UniProtKB-KW"/>
</dbReference>
<evidence type="ECO:0000313" key="16">
    <source>
        <dbReference type="Proteomes" id="UP000515135"/>
    </source>
</evidence>
<keyword evidence="16" id="KW-1185">Reference proteome</keyword>
<proteinExistence type="inferred from homology"/>
<feature type="transmembrane region" description="Helical" evidence="13">
    <location>
        <begin position="394"/>
        <end position="413"/>
    </location>
</feature>
<comment type="caution">
    <text evidence="13">Lacks conserved residue(s) required for the propagation of feature annotation.</text>
</comment>
<dbReference type="Gene3D" id="2.70.170.10">
    <property type="entry name" value="Neurotransmitter-gated ion-channel ligand-binding domain"/>
    <property type="match status" value="1"/>
</dbReference>
<dbReference type="SUPFAM" id="SSF90112">
    <property type="entry name" value="Neurotransmitter-gated ion-channel transmembrane pore"/>
    <property type="match status" value="1"/>
</dbReference>
<evidence type="ECO:0000256" key="13">
    <source>
        <dbReference type="RuleBase" id="RU000687"/>
    </source>
</evidence>
<dbReference type="Pfam" id="PF02931">
    <property type="entry name" value="Neur_chan_LBD"/>
    <property type="match status" value="1"/>
</dbReference>
<dbReference type="FunFam" id="2.70.170.10:FF:000110">
    <property type="entry name" value="Uncharacterized protein"/>
    <property type="match status" value="1"/>
</dbReference>
<evidence type="ECO:0000256" key="3">
    <source>
        <dbReference type="ARBA" id="ARBA00022448"/>
    </source>
</evidence>
<evidence type="ECO:0000256" key="11">
    <source>
        <dbReference type="ARBA" id="ARBA00023214"/>
    </source>
</evidence>
<keyword evidence="4" id="KW-1003">Cell membrane</keyword>
<protein>
    <submittedName>
        <fullName evidence="17">Glycine receptor subunit alpha-2-like</fullName>
    </submittedName>
</protein>
<reference evidence="17" key="1">
    <citation type="submission" date="2025-08" db="UniProtKB">
        <authorList>
            <consortium name="RefSeq"/>
        </authorList>
    </citation>
    <scope>IDENTIFICATION</scope>
    <source>
        <tissue evidence="17">Gonad</tissue>
    </source>
</reference>
<evidence type="ECO:0000256" key="7">
    <source>
        <dbReference type="ARBA" id="ARBA00022989"/>
    </source>
</evidence>
<keyword evidence="12 13" id="KW-0407">Ion channel</keyword>
<keyword evidence="7 13" id="KW-1133">Transmembrane helix</keyword>
<evidence type="ECO:0000256" key="12">
    <source>
        <dbReference type="ARBA" id="ARBA00023303"/>
    </source>
</evidence>
<dbReference type="InterPro" id="IPR006029">
    <property type="entry name" value="Neurotrans-gated_channel_TM"/>
</dbReference>
<evidence type="ECO:0000256" key="8">
    <source>
        <dbReference type="ARBA" id="ARBA00023065"/>
    </source>
</evidence>
<evidence type="ECO:0000256" key="9">
    <source>
        <dbReference type="ARBA" id="ARBA00023136"/>
    </source>
</evidence>
<evidence type="ECO:0000259" key="14">
    <source>
        <dbReference type="Pfam" id="PF02931"/>
    </source>
</evidence>
<feature type="domain" description="Neurotransmitter-gated ion-channel transmembrane" evidence="15">
    <location>
        <begin position="337"/>
        <end position="420"/>
    </location>
</feature>
<dbReference type="PANTHER" id="PTHR18945">
    <property type="entry name" value="NEUROTRANSMITTER GATED ION CHANNEL"/>
    <property type="match status" value="1"/>
</dbReference>
<evidence type="ECO:0000256" key="4">
    <source>
        <dbReference type="ARBA" id="ARBA00022475"/>
    </source>
</evidence>
<keyword evidence="3 13" id="KW-0813">Transport</keyword>
<evidence type="ECO:0000256" key="6">
    <source>
        <dbReference type="ARBA" id="ARBA00022729"/>
    </source>
</evidence>
<dbReference type="PRINTS" id="PR00252">
    <property type="entry name" value="NRIONCHANNEL"/>
</dbReference>
<dbReference type="Pfam" id="PF02932">
    <property type="entry name" value="Neur_chan_memb"/>
    <property type="match status" value="1"/>
</dbReference>
<dbReference type="CDD" id="cd19049">
    <property type="entry name" value="LGIC_TM_anion"/>
    <property type="match status" value="1"/>
</dbReference>
<evidence type="ECO:0000256" key="10">
    <source>
        <dbReference type="ARBA" id="ARBA00023173"/>
    </source>
</evidence>
<dbReference type="RefSeq" id="XP_019628829.1">
    <property type="nucleotide sequence ID" value="XM_019773270.1"/>
</dbReference>
<keyword evidence="9 13" id="KW-0472">Membrane</keyword>
<dbReference type="OrthoDB" id="442503at2759"/>
<evidence type="ECO:0000256" key="5">
    <source>
        <dbReference type="ARBA" id="ARBA00022692"/>
    </source>
</evidence>
<dbReference type="GeneID" id="109473411"/>
<dbReference type="InterPro" id="IPR038050">
    <property type="entry name" value="Neuro_actylchol_rec"/>
</dbReference>
<dbReference type="GO" id="GO:0005230">
    <property type="term" value="F:extracellular ligand-gated monoatomic ion channel activity"/>
    <property type="evidence" value="ECO:0007669"/>
    <property type="project" value="InterPro"/>
</dbReference>
<dbReference type="PRINTS" id="PR00253">
    <property type="entry name" value="GABAARECEPTR"/>
</dbReference>
<sequence>MSSNWWHRGSALCLWGTVYVYMYTVILAAGAAVTDEGSTEVPAVEEGAGEGSEDGGVTMITELPAAHNWTAKPRPSGRWLDVTVAAHLESFGSVSEKTMDFKVELLLIQEWKDDRLHEILTGKNWLSLSPDVTLWSPHVDFSNAKNVQVFTYEKESHQAANTWISPLGLVNHQLKYSVTVKCLMDLRRYPLDTQTCTIVLDGFEGIRLSWGYPGIWRNREAPLTSDITSLHSQFQLSRVDMKSYVTSFIPYSKGKGCTYSTMSCDYSAAETCFSSRLRSCLIRTDNPECEFCTGFSGDCSQQRQNCSLVDKADRFTYTALEIQLLLHRRLSYHLLQMYIPSGAIVVMSWVSFWIDEGSVPARVGLGITTVLTMTSQSTRTAPMPQVSYARAVDVWLVACELFTCAVLLEFAFVDFMRRQEMKRGARIRDLEVIIICGDRVTLEQYHF</sequence>
<keyword evidence="10" id="KW-0869">Chloride channel</keyword>
<dbReference type="InterPro" id="IPR006201">
    <property type="entry name" value="Neur_channel"/>
</dbReference>
<dbReference type="GO" id="GO:0004888">
    <property type="term" value="F:transmembrane signaling receptor activity"/>
    <property type="evidence" value="ECO:0007669"/>
    <property type="project" value="InterPro"/>
</dbReference>
<dbReference type="GO" id="GO:0005886">
    <property type="term" value="C:plasma membrane"/>
    <property type="evidence" value="ECO:0007669"/>
    <property type="project" value="UniProtKB-SubCell"/>
</dbReference>
<evidence type="ECO:0000256" key="2">
    <source>
        <dbReference type="ARBA" id="ARBA00004236"/>
    </source>
</evidence>
<evidence type="ECO:0000259" key="15">
    <source>
        <dbReference type="Pfam" id="PF02932"/>
    </source>
</evidence>
<keyword evidence="6" id="KW-0732">Signal</keyword>
<keyword evidence="5 13" id="KW-0812">Transmembrane</keyword>
<dbReference type="GO" id="GO:0034707">
    <property type="term" value="C:chloride channel complex"/>
    <property type="evidence" value="ECO:0007669"/>
    <property type="project" value="UniProtKB-KW"/>
</dbReference>
<organism evidence="16 17">
    <name type="scientific">Branchiostoma belcheri</name>
    <name type="common">Amphioxus</name>
    <dbReference type="NCBI Taxonomy" id="7741"/>
    <lineage>
        <taxon>Eukaryota</taxon>
        <taxon>Metazoa</taxon>
        <taxon>Chordata</taxon>
        <taxon>Cephalochordata</taxon>
        <taxon>Leptocardii</taxon>
        <taxon>Amphioxiformes</taxon>
        <taxon>Branchiostomatidae</taxon>
        <taxon>Branchiostoma</taxon>
    </lineage>
</organism>
<keyword evidence="11" id="KW-0868">Chloride</keyword>